<evidence type="ECO:0000259" key="1">
    <source>
        <dbReference type="PROSITE" id="PS50871"/>
    </source>
</evidence>
<evidence type="ECO:0000313" key="2">
    <source>
        <dbReference type="EMBL" id="VDI28426.1"/>
    </source>
</evidence>
<evidence type="ECO:0000313" key="3">
    <source>
        <dbReference type="Proteomes" id="UP000596742"/>
    </source>
</evidence>
<keyword evidence="3" id="KW-1185">Reference proteome</keyword>
<dbReference type="InterPro" id="IPR001073">
    <property type="entry name" value="C1q_dom"/>
</dbReference>
<proteinExistence type="predicted"/>
<dbReference type="InterPro" id="IPR008983">
    <property type="entry name" value="Tumour_necrosis_fac-like_dom"/>
</dbReference>
<organism evidence="2 3">
    <name type="scientific">Mytilus galloprovincialis</name>
    <name type="common">Mediterranean mussel</name>
    <dbReference type="NCBI Taxonomy" id="29158"/>
    <lineage>
        <taxon>Eukaryota</taxon>
        <taxon>Metazoa</taxon>
        <taxon>Spiralia</taxon>
        <taxon>Lophotrochozoa</taxon>
        <taxon>Mollusca</taxon>
        <taxon>Bivalvia</taxon>
        <taxon>Autobranchia</taxon>
        <taxon>Pteriomorphia</taxon>
        <taxon>Mytilida</taxon>
        <taxon>Mytiloidea</taxon>
        <taxon>Mytilidae</taxon>
        <taxon>Mytilinae</taxon>
        <taxon>Mytilus</taxon>
    </lineage>
</organism>
<gene>
    <name evidence="2" type="ORF">MGAL_10B079281</name>
</gene>
<reference evidence="2" key="1">
    <citation type="submission" date="2018-11" db="EMBL/GenBank/DDBJ databases">
        <authorList>
            <person name="Alioto T."/>
            <person name="Alioto T."/>
        </authorList>
    </citation>
    <scope>NUCLEOTIDE SEQUENCE</scope>
</reference>
<sequence>MAKKELKEYITASTVTFQATYLRLVTDGVEHVDETLIFPTIIVNHGDGYDNTTGVFTAPISGMYLFTVQICPAKPTSVFLAFFNMDNPIRRLKLKTTASKKALVNLQMW</sequence>
<dbReference type="EMBL" id="UYJE01004489">
    <property type="protein sequence ID" value="VDI28426.1"/>
    <property type="molecule type" value="Genomic_DNA"/>
</dbReference>
<dbReference type="PROSITE" id="PS50871">
    <property type="entry name" value="C1Q"/>
    <property type="match status" value="1"/>
</dbReference>
<feature type="domain" description="C1q" evidence="1">
    <location>
        <begin position="10"/>
        <end position="109"/>
    </location>
</feature>
<dbReference type="SUPFAM" id="SSF49842">
    <property type="entry name" value="TNF-like"/>
    <property type="match status" value="1"/>
</dbReference>
<dbReference type="Pfam" id="PF00386">
    <property type="entry name" value="C1q"/>
    <property type="match status" value="1"/>
</dbReference>
<dbReference type="Proteomes" id="UP000596742">
    <property type="component" value="Unassembled WGS sequence"/>
</dbReference>
<dbReference type="AlphaFoldDB" id="A0A8B6E4E6"/>
<accession>A0A8B6E4E6</accession>
<name>A0A8B6E4E6_MYTGA</name>
<dbReference type="Gene3D" id="2.60.120.40">
    <property type="match status" value="1"/>
</dbReference>
<protein>
    <recommendedName>
        <fullName evidence="1">C1q domain-containing protein</fullName>
    </recommendedName>
</protein>
<dbReference type="OrthoDB" id="6158548at2759"/>
<comment type="caution">
    <text evidence="2">The sequence shown here is derived from an EMBL/GenBank/DDBJ whole genome shotgun (WGS) entry which is preliminary data.</text>
</comment>